<evidence type="ECO:0000256" key="2">
    <source>
        <dbReference type="PIRSR" id="PIRSR006232-1"/>
    </source>
</evidence>
<sequence length="305" mass="34138">MSDLIANETSCKQCPLPDCTAIKQLLEPVERDLGGFSVRRFLPSKELANVGPFIFFDHLGPALFPPGEGIDVRPHPHIGLATVTYVFTGEILHRDSLGHVQPIRPNQINWMTAGRGIVHSERTAPELRLSGHTLEALQLWLALPEENEECRPFFTHYSQRSLPQVELEKAKIRVMIGEAFGVKSAVKTHSPTLYVEVQMEQGGIVSLPDDIEERAVYIVSGQVKEAGSCIKQHEMALFDQTGNVELRALEATRLVIIGGTPLGKRTVWWNLVSSRKELIEKAKQDWTEKHFPEVPGETEFIPLPE</sequence>
<dbReference type="GO" id="GO:0046872">
    <property type="term" value="F:metal ion binding"/>
    <property type="evidence" value="ECO:0007669"/>
    <property type="project" value="UniProtKB-KW"/>
</dbReference>
<keyword evidence="2" id="KW-0479">Metal-binding</keyword>
<evidence type="ECO:0000256" key="1">
    <source>
        <dbReference type="ARBA" id="ARBA00008416"/>
    </source>
</evidence>
<feature type="binding site" evidence="2">
    <location>
        <position position="121"/>
    </location>
    <ligand>
        <name>Fe cation</name>
        <dbReference type="ChEBI" id="CHEBI:24875"/>
    </ligand>
</feature>
<dbReference type="Pfam" id="PF05726">
    <property type="entry name" value="Pirin_C"/>
    <property type="match status" value="1"/>
</dbReference>
<dbReference type="PANTHER" id="PTHR13903:SF8">
    <property type="entry name" value="PIRIN"/>
    <property type="match status" value="1"/>
</dbReference>
<dbReference type="InterPro" id="IPR012093">
    <property type="entry name" value="Pirin"/>
</dbReference>
<dbReference type="CDD" id="cd02909">
    <property type="entry name" value="cupin_pirin_N"/>
    <property type="match status" value="1"/>
</dbReference>
<evidence type="ECO:0000259" key="5">
    <source>
        <dbReference type="Pfam" id="PF05726"/>
    </source>
</evidence>
<dbReference type="PIRSF" id="PIRSF006232">
    <property type="entry name" value="Pirin"/>
    <property type="match status" value="1"/>
</dbReference>
<dbReference type="CDD" id="cd02247">
    <property type="entry name" value="cupin_pirin_C"/>
    <property type="match status" value="1"/>
</dbReference>
<feature type="binding site" evidence="2">
    <location>
        <position position="75"/>
    </location>
    <ligand>
        <name>Fe cation</name>
        <dbReference type="ChEBI" id="CHEBI:24875"/>
    </ligand>
</feature>
<comment type="cofactor">
    <cofactor evidence="2">
        <name>Fe cation</name>
        <dbReference type="ChEBI" id="CHEBI:24875"/>
    </cofactor>
    <text evidence="2">Binds 1 Fe cation per subunit.</text>
</comment>
<evidence type="ECO:0000313" key="6">
    <source>
        <dbReference type="EMBL" id="SHJ04005.1"/>
    </source>
</evidence>
<dbReference type="PANTHER" id="PTHR13903">
    <property type="entry name" value="PIRIN-RELATED"/>
    <property type="match status" value="1"/>
</dbReference>
<feature type="binding site" evidence="2">
    <location>
        <position position="119"/>
    </location>
    <ligand>
        <name>Fe cation</name>
        <dbReference type="ChEBI" id="CHEBI:24875"/>
    </ligand>
</feature>
<gene>
    <name evidence="6" type="ORF">SAMN02745165_01374</name>
</gene>
<accession>A0A1M6G1Z7</accession>
<name>A0A1M6G1Z7_MALRU</name>
<feature type="binding site" evidence="2">
    <location>
        <position position="77"/>
    </location>
    <ligand>
        <name>Fe cation</name>
        <dbReference type="ChEBI" id="CHEBI:24875"/>
    </ligand>
</feature>
<comment type="similarity">
    <text evidence="1 3">Belongs to the pirin family.</text>
</comment>
<keyword evidence="2" id="KW-0408">Iron</keyword>
<dbReference type="EMBL" id="FQZT01000004">
    <property type="protein sequence ID" value="SHJ04005.1"/>
    <property type="molecule type" value="Genomic_DNA"/>
</dbReference>
<dbReference type="InterPro" id="IPR011051">
    <property type="entry name" value="RmlC_Cupin_sf"/>
</dbReference>
<dbReference type="RefSeq" id="WP_072907142.1">
    <property type="nucleotide sequence ID" value="NZ_FQZT01000004.1"/>
</dbReference>
<dbReference type="InterPro" id="IPR014710">
    <property type="entry name" value="RmlC-like_jellyroll"/>
</dbReference>
<reference evidence="6 7" key="1">
    <citation type="submission" date="2016-11" db="EMBL/GenBank/DDBJ databases">
        <authorList>
            <person name="Jaros S."/>
            <person name="Januszkiewicz K."/>
            <person name="Wedrychowicz H."/>
        </authorList>
    </citation>
    <scope>NUCLEOTIDE SEQUENCE [LARGE SCALE GENOMIC DNA]</scope>
    <source>
        <strain evidence="6 7">DSM 5091</strain>
    </source>
</reference>
<dbReference type="InterPro" id="IPR008778">
    <property type="entry name" value="Pirin_C_dom"/>
</dbReference>
<proteinExistence type="inferred from homology"/>
<feature type="domain" description="Pirin C-terminal" evidence="5">
    <location>
        <begin position="194"/>
        <end position="291"/>
    </location>
</feature>
<organism evidence="6 7">
    <name type="scientific">Malonomonas rubra DSM 5091</name>
    <dbReference type="NCBI Taxonomy" id="1122189"/>
    <lineage>
        <taxon>Bacteria</taxon>
        <taxon>Pseudomonadati</taxon>
        <taxon>Thermodesulfobacteriota</taxon>
        <taxon>Desulfuromonadia</taxon>
        <taxon>Desulfuromonadales</taxon>
        <taxon>Geopsychrobacteraceae</taxon>
        <taxon>Malonomonas</taxon>
    </lineage>
</organism>
<feature type="domain" description="Pirin N-terminal" evidence="4">
    <location>
        <begin position="36"/>
        <end position="141"/>
    </location>
</feature>
<evidence type="ECO:0008006" key="8">
    <source>
        <dbReference type="Google" id="ProtNLM"/>
    </source>
</evidence>
<dbReference type="OrthoDB" id="9780903at2"/>
<dbReference type="SUPFAM" id="SSF51182">
    <property type="entry name" value="RmlC-like cupins"/>
    <property type="match status" value="1"/>
</dbReference>
<evidence type="ECO:0000259" key="4">
    <source>
        <dbReference type="Pfam" id="PF02678"/>
    </source>
</evidence>
<keyword evidence="7" id="KW-1185">Reference proteome</keyword>
<protein>
    <recommendedName>
        <fullName evidence="8">Pirin</fullName>
    </recommendedName>
</protein>
<evidence type="ECO:0000313" key="7">
    <source>
        <dbReference type="Proteomes" id="UP000184171"/>
    </source>
</evidence>
<dbReference type="AlphaFoldDB" id="A0A1M6G1Z7"/>
<evidence type="ECO:0000256" key="3">
    <source>
        <dbReference type="RuleBase" id="RU003457"/>
    </source>
</evidence>
<dbReference type="STRING" id="1122189.SAMN02745165_01374"/>
<dbReference type="Proteomes" id="UP000184171">
    <property type="component" value="Unassembled WGS sequence"/>
</dbReference>
<dbReference type="InterPro" id="IPR003829">
    <property type="entry name" value="Pirin_N_dom"/>
</dbReference>
<dbReference type="Gene3D" id="2.60.120.10">
    <property type="entry name" value="Jelly Rolls"/>
    <property type="match status" value="2"/>
</dbReference>
<dbReference type="Pfam" id="PF02678">
    <property type="entry name" value="Pirin"/>
    <property type="match status" value="1"/>
</dbReference>